<dbReference type="Gene3D" id="2.10.109.10">
    <property type="entry name" value="Umud Fragment, subunit A"/>
    <property type="match status" value="1"/>
</dbReference>
<evidence type="ECO:0000256" key="3">
    <source>
        <dbReference type="ARBA" id="ARBA00023163"/>
    </source>
</evidence>
<keyword evidence="3" id="KW-0804">Transcription</keyword>
<dbReference type="InterPro" id="IPR010982">
    <property type="entry name" value="Lambda_DNA-bd_dom_sf"/>
</dbReference>
<dbReference type="SUPFAM" id="SSF47413">
    <property type="entry name" value="lambda repressor-like DNA-binding domains"/>
    <property type="match status" value="1"/>
</dbReference>
<dbReference type="InterPro" id="IPR015927">
    <property type="entry name" value="Peptidase_S24_S26A/B/C"/>
</dbReference>
<dbReference type="PROSITE" id="PS50943">
    <property type="entry name" value="HTH_CROC1"/>
    <property type="match status" value="1"/>
</dbReference>
<dbReference type="PANTHER" id="PTHR40661">
    <property type="match status" value="1"/>
</dbReference>
<dbReference type="Pfam" id="PF00717">
    <property type="entry name" value="Peptidase_S24"/>
    <property type="match status" value="1"/>
</dbReference>
<dbReference type="EMBL" id="CP070608">
    <property type="protein sequence ID" value="QSE96845.1"/>
    <property type="molecule type" value="Genomic_DNA"/>
</dbReference>
<dbReference type="CDD" id="cd00093">
    <property type="entry name" value="HTH_XRE"/>
    <property type="match status" value="1"/>
</dbReference>
<evidence type="ECO:0000259" key="4">
    <source>
        <dbReference type="PROSITE" id="PS50943"/>
    </source>
</evidence>
<organism evidence="5 6">
    <name type="scientific">Fulvivirga lutea</name>
    <dbReference type="NCBI Taxonomy" id="2810512"/>
    <lineage>
        <taxon>Bacteria</taxon>
        <taxon>Pseudomonadati</taxon>
        <taxon>Bacteroidota</taxon>
        <taxon>Cytophagia</taxon>
        <taxon>Cytophagales</taxon>
        <taxon>Fulvivirgaceae</taxon>
        <taxon>Fulvivirga</taxon>
    </lineage>
</organism>
<protein>
    <submittedName>
        <fullName evidence="5">LexA family transcriptional regulator</fullName>
    </submittedName>
</protein>
<gene>
    <name evidence="5" type="ORF">JR347_14760</name>
</gene>
<keyword evidence="6" id="KW-1185">Reference proteome</keyword>
<dbReference type="InterPro" id="IPR001387">
    <property type="entry name" value="Cro/C1-type_HTH"/>
</dbReference>
<evidence type="ECO:0000313" key="5">
    <source>
        <dbReference type="EMBL" id="QSE96845.1"/>
    </source>
</evidence>
<keyword evidence="2" id="KW-0238">DNA-binding</keyword>
<dbReference type="AlphaFoldDB" id="A0A974WIM8"/>
<sequence>MTLISDNIKFLRKKIGLTQEQFAERIGIKRSLVGAYEEGRADPRITNLINMAQVFGTSVDILINKNVMKLSEAELNTSNYKRGKEVLAITVDSDQRENIELVPQKAAAGYLNGYADREYIEELPKFKLPILPENVTYRAFEISGDSMLPILPGTIIIGEYIDDIRDIKNGKTYVLVTKTEGIVYKRVFNYIKDNGKLFLVSDNRNYSPYQLDIEDVLEVWASKAYISVQFPDSNSSNEVSTEQLASIVLDLQKEIVKLKEQQPK</sequence>
<dbReference type="SUPFAM" id="SSF51306">
    <property type="entry name" value="LexA/Signal peptidase"/>
    <property type="match status" value="1"/>
</dbReference>
<name>A0A974WIM8_9BACT</name>
<dbReference type="Proteomes" id="UP000662783">
    <property type="component" value="Chromosome"/>
</dbReference>
<dbReference type="InterPro" id="IPR039418">
    <property type="entry name" value="LexA-like"/>
</dbReference>
<evidence type="ECO:0000256" key="2">
    <source>
        <dbReference type="ARBA" id="ARBA00023125"/>
    </source>
</evidence>
<feature type="domain" description="HTH cro/C1-type" evidence="4">
    <location>
        <begin position="8"/>
        <end position="62"/>
    </location>
</feature>
<dbReference type="SMART" id="SM00530">
    <property type="entry name" value="HTH_XRE"/>
    <property type="match status" value="1"/>
</dbReference>
<dbReference type="Pfam" id="PF01381">
    <property type="entry name" value="HTH_3"/>
    <property type="match status" value="1"/>
</dbReference>
<proteinExistence type="predicted"/>
<evidence type="ECO:0000313" key="6">
    <source>
        <dbReference type="Proteomes" id="UP000662783"/>
    </source>
</evidence>
<dbReference type="CDD" id="cd06529">
    <property type="entry name" value="S24_LexA-like"/>
    <property type="match status" value="1"/>
</dbReference>
<reference evidence="5" key="1">
    <citation type="submission" date="2021-02" db="EMBL/GenBank/DDBJ databases">
        <title>Fulvivirga sp. S481 isolated from sea water.</title>
        <authorList>
            <person name="Bae S.S."/>
            <person name="Baek K."/>
        </authorList>
    </citation>
    <scope>NUCLEOTIDE SEQUENCE</scope>
    <source>
        <strain evidence="5">S481</strain>
    </source>
</reference>
<evidence type="ECO:0000256" key="1">
    <source>
        <dbReference type="ARBA" id="ARBA00023015"/>
    </source>
</evidence>
<keyword evidence="1" id="KW-0805">Transcription regulation</keyword>
<dbReference type="InterPro" id="IPR036286">
    <property type="entry name" value="LexA/Signal_pep-like_sf"/>
</dbReference>
<dbReference type="Gene3D" id="1.10.260.40">
    <property type="entry name" value="lambda repressor-like DNA-binding domains"/>
    <property type="match status" value="1"/>
</dbReference>
<dbReference type="KEGG" id="fuv:JR347_14760"/>
<dbReference type="GO" id="GO:0003677">
    <property type="term" value="F:DNA binding"/>
    <property type="evidence" value="ECO:0007669"/>
    <property type="project" value="UniProtKB-KW"/>
</dbReference>
<accession>A0A974WIM8</accession>
<dbReference type="PANTHER" id="PTHR40661:SF3">
    <property type="entry name" value="FELS-1 PROPHAGE TRANSCRIPTIONAL REGULATOR"/>
    <property type="match status" value="1"/>
</dbReference>
<dbReference type="RefSeq" id="WP_205721359.1">
    <property type="nucleotide sequence ID" value="NZ_CP070608.1"/>
</dbReference>